<dbReference type="AlphaFoldDB" id="A0A6A4GW43"/>
<keyword evidence="2" id="KW-1185">Reference proteome</keyword>
<dbReference type="Proteomes" id="UP000799118">
    <property type="component" value="Unassembled WGS sequence"/>
</dbReference>
<protein>
    <submittedName>
        <fullName evidence="1">Uncharacterized protein</fullName>
    </submittedName>
</protein>
<sequence>MQNTSSSTQTLNGRQCAAPNCSKPFNAKCTSLKCKTHCRASGGCRFSGHAVASPLLQTSVPVVSPFPLSTADSSQSPSLPVRQSQREVLDEARLTSKKVGSTVSIYFWYDRNVPIPLEIQGAVIDGNLTIMQDLLDRFEFSKSSFHFYKYRIRTWTAAATDHAISLNTLFKLDGVPTILLRDPAVSSCEGIDALLEQAASDTGVHASLANPASVNNRRKSLKQRLDAKELSSSLSCYPNSLNQGYNLKLEIYQK</sequence>
<dbReference type="OrthoDB" id="10658469at2759"/>
<accession>A0A6A4GW43</accession>
<gene>
    <name evidence="1" type="ORF">BT96DRAFT_1003366</name>
</gene>
<proteinExistence type="predicted"/>
<dbReference type="EMBL" id="ML769702">
    <property type="protein sequence ID" value="KAE9389324.1"/>
    <property type="molecule type" value="Genomic_DNA"/>
</dbReference>
<evidence type="ECO:0000313" key="1">
    <source>
        <dbReference type="EMBL" id="KAE9389324.1"/>
    </source>
</evidence>
<name>A0A6A4GW43_9AGAR</name>
<evidence type="ECO:0000313" key="2">
    <source>
        <dbReference type="Proteomes" id="UP000799118"/>
    </source>
</evidence>
<reference evidence="1" key="1">
    <citation type="journal article" date="2019" name="Environ. Microbiol.">
        <title>Fungal ecological strategies reflected in gene transcription - a case study of two litter decomposers.</title>
        <authorList>
            <person name="Barbi F."/>
            <person name="Kohler A."/>
            <person name="Barry K."/>
            <person name="Baskaran P."/>
            <person name="Daum C."/>
            <person name="Fauchery L."/>
            <person name="Ihrmark K."/>
            <person name="Kuo A."/>
            <person name="LaButti K."/>
            <person name="Lipzen A."/>
            <person name="Morin E."/>
            <person name="Grigoriev I.V."/>
            <person name="Henrissat B."/>
            <person name="Lindahl B."/>
            <person name="Martin F."/>
        </authorList>
    </citation>
    <scope>NUCLEOTIDE SEQUENCE</scope>
    <source>
        <strain evidence="1">JB14</strain>
    </source>
</reference>
<organism evidence="1 2">
    <name type="scientific">Gymnopus androsaceus JB14</name>
    <dbReference type="NCBI Taxonomy" id="1447944"/>
    <lineage>
        <taxon>Eukaryota</taxon>
        <taxon>Fungi</taxon>
        <taxon>Dikarya</taxon>
        <taxon>Basidiomycota</taxon>
        <taxon>Agaricomycotina</taxon>
        <taxon>Agaricomycetes</taxon>
        <taxon>Agaricomycetidae</taxon>
        <taxon>Agaricales</taxon>
        <taxon>Marasmiineae</taxon>
        <taxon>Omphalotaceae</taxon>
        <taxon>Gymnopus</taxon>
    </lineage>
</organism>